<dbReference type="SUPFAM" id="SSF55729">
    <property type="entry name" value="Acyl-CoA N-acyltransferases (Nat)"/>
    <property type="match status" value="1"/>
</dbReference>
<dbReference type="PROSITE" id="PS51186">
    <property type="entry name" value="GNAT"/>
    <property type="match status" value="1"/>
</dbReference>
<dbReference type="InterPro" id="IPR000182">
    <property type="entry name" value="GNAT_dom"/>
</dbReference>
<reference evidence="3" key="1">
    <citation type="submission" date="2015-07" db="EMBL/GenBank/DDBJ databases">
        <authorList>
            <consortium name="Consortium for Microbial Forensics and Genomics (microFORGE)"/>
            <person name="Knight B.M."/>
            <person name="Roberts D.P."/>
            <person name="Lin D."/>
            <person name="Hari K."/>
            <person name="Fletcher J."/>
            <person name="Melcher U."/>
            <person name="Blagden T."/>
            <person name="Winegar R.A."/>
        </authorList>
    </citation>
    <scope>NUCLEOTIDE SEQUENCE [LARGE SCALE GENOMIC DNA]</scope>
    <source>
        <strain evidence="3">DSM 23493</strain>
    </source>
</reference>
<dbReference type="GO" id="GO:0016747">
    <property type="term" value="F:acyltransferase activity, transferring groups other than amino-acyl groups"/>
    <property type="evidence" value="ECO:0007669"/>
    <property type="project" value="InterPro"/>
</dbReference>
<keyword evidence="2" id="KW-0808">Transferase</keyword>
<evidence type="ECO:0000259" key="1">
    <source>
        <dbReference type="PROSITE" id="PS51186"/>
    </source>
</evidence>
<dbReference type="OrthoDB" id="7054616at2"/>
<feature type="domain" description="N-acetyltransferase" evidence="1">
    <location>
        <begin position="147"/>
        <end position="274"/>
    </location>
</feature>
<organism evidence="2 3">
    <name type="scientific">Lysinibacillus xylanilyticus</name>
    <dbReference type="NCBI Taxonomy" id="582475"/>
    <lineage>
        <taxon>Bacteria</taxon>
        <taxon>Bacillati</taxon>
        <taxon>Bacillota</taxon>
        <taxon>Bacilli</taxon>
        <taxon>Bacillales</taxon>
        <taxon>Bacillaceae</taxon>
        <taxon>Lysinibacillus</taxon>
    </lineage>
</organism>
<proteinExistence type="predicted"/>
<protein>
    <submittedName>
        <fullName evidence="2">Acetyltransferase</fullName>
    </submittedName>
</protein>
<name>A0A0K9F294_9BACI</name>
<dbReference type="InterPro" id="IPR027365">
    <property type="entry name" value="GNAT_acetyltra_YdfB-like"/>
</dbReference>
<dbReference type="GeneID" id="96601316"/>
<dbReference type="PANTHER" id="PTHR31143:SF2">
    <property type="entry name" value="FR47-LIKE DOMAIN-CONTAINING PROTEIN-RELATED"/>
    <property type="match status" value="1"/>
</dbReference>
<evidence type="ECO:0000313" key="2">
    <source>
        <dbReference type="EMBL" id="KMY28347.1"/>
    </source>
</evidence>
<dbReference type="Gene3D" id="3.40.630.30">
    <property type="match status" value="1"/>
</dbReference>
<dbReference type="EMBL" id="LFXJ01000013">
    <property type="protein sequence ID" value="KMY28347.1"/>
    <property type="molecule type" value="Genomic_DNA"/>
</dbReference>
<dbReference type="AlphaFoldDB" id="A0A0K9F294"/>
<dbReference type="RefSeq" id="WP_049669105.1">
    <property type="nucleotide sequence ID" value="NZ_LFXJ01000013.1"/>
</dbReference>
<dbReference type="PANTHER" id="PTHR31143">
    <property type="match status" value="1"/>
</dbReference>
<dbReference type="InterPro" id="IPR016181">
    <property type="entry name" value="Acyl_CoA_acyltransferase"/>
</dbReference>
<accession>A0A0K9F294</accession>
<evidence type="ECO:0000313" key="3">
    <source>
        <dbReference type="Proteomes" id="UP000037326"/>
    </source>
</evidence>
<dbReference type="PATRIC" id="fig|582475.4.peg.4832"/>
<dbReference type="Pfam" id="PF12746">
    <property type="entry name" value="GNAT_acetyltran"/>
    <property type="match status" value="1"/>
</dbReference>
<comment type="caution">
    <text evidence="2">The sequence shown here is derived from an EMBL/GenBank/DDBJ whole genome shotgun (WGS) entry which is preliminary data.</text>
</comment>
<dbReference type="Proteomes" id="UP000037326">
    <property type="component" value="Unassembled WGS sequence"/>
</dbReference>
<sequence length="274" mass="31356">MITELQQNEFHRCKELLNEQGQLEAKAVVEGVNPGRIFVDTVDTPRTALIWLGNNDGFLFIGNEGNEQFNNQINGFVDRVIVPEAKKVGLHYFEGIGNHPEWNQTIEKIFKYRELGSWKQRVYKLHKNNYIVNNEPDVKEGYTVLKIDNALFNDNAIKNLEFLHSKILSCWSSSECFLNNGIGYCVVYNHHIISLCFSGFVVENVHCIDIETLEAHQGNKLAQKLAHYFVKDCLAQGSTPYWDCMDSNKPSIAVAENIGFTNVFNYVGYEFSFN</sequence>
<gene>
    <name evidence="2" type="ORF">ACZ11_24295</name>
</gene>